<evidence type="ECO:0000313" key="9">
    <source>
        <dbReference type="Proteomes" id="UP001583186"/>
    </source>
</evidence>
<dbReference type="EMBL" id="JAWCUI010000060">
    <property type="protein sequence ID" value="KAL1890618.1"/>
    <property type="molecule type" value="Genomic_DNA"/>
</dbReference>
<evidence type="ECO:0000256" key="1">
    <source>
        <dbReference type="ARBA" id="ARBA00004141"/>
    </source>
</evidence>
<gene>
    <name evidence="8" type="ORF">Sste5346_008134</name>
</gene>
<name>A0ABR3YQI2_9PEZI</name>
<dbReference type="PANTHER" id="PTHR12428">
    <property type="entry name" value="OXA1"/>
    <property type="match status" value="1"/>
</dbReference>
<feature type="transmembrane region" description="Helical" evidence="7">
    <location>
        <begin position="384"/>
        <end position="406"/>
    </location>
</feature>
<dbReference type="InterPro" id="IPR001708">
    <property type="entry name" value="YidC/ALB3/OXA1/COX18"/>
</dbReference>
<organism evidence="8 9">
    <name type="scientific">Sporothrix stenoceras</name>
    <dbReference type="NCBI Taxonomy" id="5173"/>
    <lineage>
        <taxon>Eukaryota</taxon>
        <taxon>Fungi</taxon>
        <taxon>Dikarya</taxon>
        <taxon>Ascomycota</taxon>
        <taxon>Pezizomycotina</taxon>
        <taxon>Sordariomycetes</taxon>
        <taxon>Sordariomycetidae</taxon>
        <taxon>Ophiostomatales</taxon>
        <taxon>Ophiostomataceae</taxon>
        <taxon>Sporothrix</taxon>
    </lineage>
</organism>
<feature type="compositionally biased region" description="Polar residues" evidence="6">
    <location>
        <begin position="57"/>
        <end position="67"/>
    </location>
</feature>
<evidence type="ECO:0008006" key="10">
    <source>
        <dbReference type="Google" id="ProtNLM"/>
    </source>
</evidence>
<dbReference type="Proteomes" id="UP001583186">
    <property type="component" value="Unassembled WGS sequence"/>
</dbReference>
<evidence type="ECO:0000256" key="4">
    <source>
        <dbReference type="ARBA" id="ARBA00022989"/>
    </source>
</evidence>
<keyword evidence="9" id="KW-1185">Reference proteome</keyword>
<evidence type="ECO:0000256" key="6">
    <source>
        <dbReference type="SAM" id="MobiDB-lite"/>
    </source>
</evidence>
<reference evidence="8 9" key="1">
    <citation type="journal article" date="2024" name="IMA Fungus">
        <title>IMA Genome - F19 : A genome assembly and annotation guide to empower mycologists, including annotated draft genome sequences of Ceratocystis pirilliformis, Diaporthe australafricana, Fusarium ophioides, Paecilomyces lecythidis, and Sporothrix stenoceras.</title>
        <authorList>
            <person name="Aylward J."/>
            <person name="Wilson A.M."/>
            <person name="Visagie C.M."/>
            <person name="Spraker J."/>
            <person name="Barnes I."/>
            <person name="Buitendag C."/>
            <person name="Ceriani C."/>
            <person name="Del Mar Angel L."/>
            <person name="du Plessis D."/>
            <person name="Fuchs T."/>
            <person name="Gasser K."/>
            <person name="Kramer D."/>
            <person name="Li W."/>
            <person name="Munsamy K."/>
            <person name="Piso A."/>
            <person name="Price J.L."/>
            <person name="Sonnekus B."/>
            <person name="Thomas C."/>
            <person name="van der Nest A."/>
            <person name="van Dijk A."/>
            <person name="van Heerden A."/>
            <person name="van Vuuren N."/>
            <person name="Yilmaz N."/>
            <person name="Duong T.A."/>
            <person name="van der Merwe N.A."/>
            <person name="Wingfield M.J."/>
            <person name="Wingfield B.D."/>
        </authorList>
    </citation>
    <scope>NUCLEOTIDE SEQUENCE [LARGE SCALE GENOMIC DNA]</scope>
    <source>
        <strain evidence="8 9">CMW 5346</strain>
    </source>
</reference>
<evidence type="ECO:0000256" key="3">
    <source>
        <dbReference type="ARBA" id="ARBA00022692"/>
    </source>
</evidence>
<keyword evidence="5 7" id="KW-0472">Membrane</keyword>
<evidence type="ECO:0000256" key="5">
    <source>
        <dbReference type="ARBA" id="ARBA00023136"/>
    </source>
</evidence>
<evidence type="ECO:0000256" key="7">
    <source>
        <dbReference type="SAM" id="Phobius"/>
    </source>
</evidence>
<proteinExistence type="inferred from homology"/>
<protein>
    <recommendedName>
        <fullName evidence="10">Mitochondrial export translocase</fullName>
    </recommendedName>
</protein>
<comment type="caution">
    <text evidence="8">The sequence shown here is derived from an EMBL/GenBank/DDBJ whole genome shotgun (WGS) entry which is preliminary data.</text>
</comment>
<sequence>MSMAQPSTRGIRALRAATATLPSSSAPISGHRPSQLQNRSFSSRPPRPAAPHSLAAQQTRPRQSLSSGRPLCAHDQLLQAQYQPAGSRRSFHFASLTNATVDAAEAAIAQLHAVTHTPWYITIPLVALGVNLVVRLPFTLHSHLTIAKQERLKPLLYAWAQVHTRAVDEKIKGEDRNAKLKETQSRLVETEKRLYKRFGLQKWKLYSSIMALPPWLVVIEALRRMSGAPTGLLGMLFRRDGDEAATAAAIEASTTAASAASASASAENVDFASFASAEAPVTSDLTDSVASLADQTFTTGGCLWFPDLTVADPYHVLPFALSAMLVMNIIPKSNNARRALVGLDSYGGMSTPMSRAQTALQRSLLLAALAVGPVTMNFPAAIHLYWLSSTISTYIIGRMVGVLWPIRKTRFSQSHGLHVPWIIPRAPKTKATEKK</sequence>
<comment type="similarity">
    <text evidence="2">Belongs to the OXA1/ALB3/YidC family.</text>
</comment>
<feature type="compositionally biased region" description="Low complexity" evidence="6">
    <location>
        <begin position="39"/>
        <end position="56"/>
    </location>
</feature>
<accession>A0ABR3YQI2</accession>
<feature type="region of interest" description="Disordered" evidence="6">
    <location>
        <begin position="1"/>
        <end position="69"/>
    </location>
</feature>
<keyword evidence="4 7" id="KW-1133">Transmembrane helix</keyword>
<evidence type="ECO:0000256" key="2">
    <source>
        <dbReference type="ARBA" id="ARBA00009877"/>
    </source>
</evidence>
<keyword evidence="3 7" id="KW-0812">Transmembrane</keyword>
<feature type="compositionally biased region" description="Low complexity" evidence="6">
    <location>
        <begin position="11"/>
        <end position="29"/>
    </location>
</feature>
<comment type="subcellular location">
    <subcellularLocation>
        <location evidence="1">Membrane</location>
        <topology evidence="1">Multi-pass membrane protein</topology>
    </subcellularLocation>
</comment>
<dbReference type="PANTHER" id="PTHR12428:SF65">
    <property type="entry name" value="CYTOCHROME C OXIDASE ASSEMBLY PROTEIN COX18, MITOCHONDRIAL"/>
    <property type="match status" value="1"/>
</dbReference>
<evidence type="ECO:0000313" key="8">
    <source>
        <dbReference type="EMBL" id="KAL1890618.1"/>
    </source>
</evidence>